<keyword evidence="1" id="KW-0472">Membrane</keyword>
<evidence type="ECO:0000256" key="1">
    <source>
        <dbReference type="SAM" id="Phobius"/>
    </source>
</evidence>
<evidence type="ECO:0000313" key="3">
    <source>
        <dbReference type="Proteomes" id="UP000220934"/>
    </source>
</evidence>
<accession>A0AB36SKX4</accession>
<proteinExistence type="predicted"/>
<dbReference type="InterPro" id="IPR025912">
    <property type="entry name" value="YrvL"/>
</dbReference>
<dbReference type="Proteomes" id="UP000220934">
    <property type="component" value="Unassembled WGS sequence"/>
</dbReference>
<sequence length="149" mass="17433">MSEEDKFSNLSLKDRTIVISFVVFILITFFTFTFTFTFIFFVYVGIFQITGIEYSSRTAILLFFLLILLLDGITYFIFIFFKSLLQPMMTSMPNWLSIALLSIIEITLDWFVIHTADDWIESVQMSNIAELCVALFLYTLNILFSDKKE</sequence>
<name>A0AB36SKX4_9BACI</name>
<evidence type="ECO:0008006" key="4">
    <source>
        <dbReference type="Google" id="ProtNLM"/>
    </source>
</evidence>
<dbReference type="EMBL" id="NUAJ01000017">
    <property type="protein sequence ID" value="PEN53580.1"/>
    <property type="molecule type" value="Genomic_DNA"/>
</dbReference>
<feature type="transmembrane region" description="Helical" evidence="1">
    <location>
        <begin position="93"/>
        <end position="113"/>
    </location>
</feature>
<feature type="transmembrane region" description="Helical" evidence="1">
    <location>
        <begin position="125"/>
        <end position="144"/>
    </location>
</feature>
<protein>
    <recommendedName>
        <fullName evidence="4">Regulatory protein YrvL</fullName>
    </recommendedName>
</protein>
<keyword evidence="1" id="KW-1133">Transmembrane helix</keyword>
<dbReference type="RefSeq" id="WP_097980584.1">
    <property type="nucleotide sequence ID" value="NZ_JBMEQI010000008.1"/>
</dbReference>
<feature type="transmembrane region" description="Helical" evidence="1">
    <location>
        <begin position="21"/>
        <end position="46"/>
    </location>
</feature>
<keyword evidence="1" id="KW-0812">Transmembrane</keyword>
<comment type="caution">
    <text evidence="2">The sequence shown here is derived from an EMBL/GenBank/DDBJ whole genome shotgun (WGS) entry which is preliminary data.</text>
</comment>
<gene>
    <name evidence="2" type="ORF">CN596_16680</name>
</gene>
<reference evidence="2 3" key="1">
    <citation type="submission" date="2017-09" db="EMBL/GenBank/DDBJ databases">
        <title>Large-scale bioinformatics analysis of Bacillus genomes uncovers conserved roles of natural products in bacterial physiology.</title>
        <authorList>
            <consortium name="Agbiome Team Llc"/>
            <person name="Bleich R.M."/>
            <person name="Kirk G.J."/>
            <person name="Santa Maria K.C."/>
            <person name="Allen S.E."/>
            <person name="Farag S."/>
            <person name="Shank E.A."/>
            <person name="Bowers A."/>
        </authorList>
    </citation>
    <scope>NUCLEOTIDE SEQUENCE [LARGE SCALE GENOMIC DNA]</scope>
    <source>
        <strain evidence="2 3">AFS027958</strain>
    </source>
</reference>
<dbReference type="Pfam" id="PF14184">
    <property type="entry name" value="YrvL"/>
    <property type="match status" value="1"/>
</dbReference>
<organism evidence="2 3">
    <name type="scientific">Bacillus toyonensis</name>
    <dbReference type="NCBI Taxonomy" id="155322"/>
    <lineage>
        <taxon>Bacteria</taxon>
        <taxon>Bacillati</taxon>
        <taxon>Bacillota</taxon>
        <taxon>Bacilli</taxon>
        <taxon>Bacillales</taxon>
        <taxon>Bacillaceae</taxon>
        <taxon>Bacillus</taxon>
        <taxon>Bacillus cereus group</taxon>
    </lineage>
</organism>
<evidence type="ECO:0000313" key="2">
    <source>
        <dbReference type="EMBL" id="PEN53580.1"/>
    </source>
</evidence>
<dbReference type="AlphaFoldDB" id="A0AB36SKX4"/>
<feature type="transmembrane region" description="Helical" evidence="1">
    <location>
        <begin position="58"/>
        <end position="81"/>
    </location>
</feature>